<comment type="caution">
    <text evidence="12">The sequence shown here is derived from an EMBL/GenBank/DDBJ whole genome shotgun (WGS) entry which is preliminary data.</text>
</comment>
<organism evidence="12 13">
    <name type="scientific">Candidatus Merdimorpha stercoravium</name>
    <dbReference type="NCBI Taxonomy" id="2840863"/>
    <lineage>
        <taxon>Bacteria</taxon>
        <taxon>Pseudomonadati</taxon>
        <taxon>Bacteroidota</taxon>
        <taxon>Flavobacteriia</taxon>
        <taxon>Flavobacteriales</taxon>
        <taxon>Candidatus Merdimorpha</taxon>
    </lineage>
</organism>
<dbReference type="AlphaFoldDB" id="A0A9D1H867"/>
<evidence type="ECO:0000256" key="8">
    <source>
        <dbReference type="ARBA" id="ARBA00022989"/>
    </source>
</evidence>
<dbReference type="EMBL" id="DVLY01000004">
    <property type="protein sequence ID" value="HIT97253.1"/>
    <property type="molecule type" value="Genomic_DNA"/>
</dbReference>
<protein>
    <submittedName>
        <fullName evidence="12">Energy transducer TonB</fullName>
    </submittedName>
</protein>
<dbReference type="Proteomes" id="UP000824161">
    <property type="component" value="Unassembled WGS sequence"/>
</dbReference>
<dbReference type="SUPFAM" id="SSF74653">
    <property type="entry name" value="TolA/TonB C-terminal domain"/>
    <property type="match status" value="1"/>
</dbReference>
<evidence type="ECO:0000256" key="4">
    <source>
        <dbReference type="ARBA" id="ARBA00022475"/>
    </source>
</evidence>
<dbReference type="PROSITE" id="PS52015">
    <property type="entry name" value="TONB_CTD"/>
    <property type="match status" value="1"/>
</dbReference>
<evidence type="ECO:0000256" key="10">
    <source>
        <dbReference type="SAM" id="SignalP"/>
    </source>
</evidence>
<evidence type="ECO:0000256" key="7">
    <source>
        <dbReference type="ARBA" id="ARBA00022927"/>
    </source>
</evidence>
<keyword evidence="7" id="KW-0653">Protein transport</keyword>
<keyword evidence="5" id="KW-0997">Cell inner membrane</keyword>
<comment type="subcellular location">
    <subcellularLocation>
        <location evidence="1">Cell inner membrane</location>
        <topology evidence="1">Single-pass membrane protein</topology>
        <orientation evidence="1">Periplasmic side</orientation>
    </subcellularLocation>
</comment>
<dbReference type="GO" id="GO:0055085">
    <property type="term" value="P:transmembrane transport"/>
    <property type="evidence" value="ECO:0007669"/>
    <property type="project" value="InterPro"/>
</dbReference>
<proteinExistence type="inferred from homology"/>
<gene>
    <name evidence="12" type="ORF">IAC44_00270</name>
</gene>
<dbReference type="NCBIfam" id="TIGR01352">
    <property type="entry name" value="tonB_Cterm"/>
    <property type="match status" value="1"/>
</dbReference>
<feature type="domain" description="TonB C-terminal" evidence="11">
    <location>
        <begin position="54"/>
        <end position="145"/>
    </location>
</feature>
<evidence type="ECO:0000313" key="12">
    <source>
        <dbReference type="EMBL" id="HIT97253.1"/>
    </source>
</evidence>
<feature type="signal peptide" evidence="10">
    <location>
        <begin position="1"/>
        <end position="20"/>
    </location>
</feature>
<dbReference type="InterPro" id="IPR037682">
    <property type="entry name" value="TonB_C"/>
</dbReference>
<dbReference type="Gene3D" id="3.30.1150.10">
    <property type="match status" value="1"/>
</dbReference>
<reference evidence="12" key="2">
    <citation type="journal article" date="2021" name="PeerJ">
        <title>Extensive microbial diversity within the chicken gut microbiome revealed by metagenomics and culture.</title>
        <authorList>
            <person name="Gilroy R."/>
            <person name="Ravi A."/>
            <person name="Getino M."/>
            <person name="Pursley I."/>
            <person name="Horton D.L."/>
            <person name="Alikhan N.F."/>
            <person name="Baker D."/>
            <person name="Gharbi K."/>
            <person name="Hall N."/>
            <person name="Watson M."/>
            <person name="Adriaenssens E.M."/>
            <person name="Foster-Nyarko E."/>
            <person name="Jarju S."/>
            <person name="Secka A."/>
            <person name="Antonio M."/>
            <person name="Oren A."/>
            <person name="Chaudhuri R.R."/>
            <person name="La Ragione R."/>
            <person name="Hildebrand F."/>
            <person name="Pallen M.J."/>
        </authorList>
    </citation>
    <scope>NUCLEOTIDE SEQUENCE</scope>
    <source>
        <strain evidence="12">1383</strain>
    </source>
</reference>
<dbReference type="GO" id="GO:0015031">
    <property type="term" value="P:protein transport"/>
    <property type="evidence" value="ECO:0007669"/>
    <property type="project" value="UniProtKB-KW"/>
</dbReference>
<dbReference type="InterPro" id="IPR051045">
    <property type="entry name" value="TonB-dependent_transducer"/>
</dbReference>
<keyword evidence="10" id="KW-0732">Signal</keyword>
<name>A0A9D1H867_9FLAO</name>
<reference evidence="12" key="1">
    <citation type="submission" date="2020-10" db="EMBL/GenBank/DDBJ databases">
        <authorList>
            <person name="Gilroy R."/>
        </authorList>
    </citation>
    <scope>NUCLEOTIDE SEQUENCE</scope>
    <source>
        <strain evidence="12">1383</strain>
    </source>
</reference>
<accession>A0A9D1H867</accession>
<evidence type="ECO:0000256" key="5">
    <source>
        <dbReference type="ARBA" id="ARBA00022519"/>
    </source>
</evidence>
<evidence type="ECO:0000259" key="11">
    <source>
        <dbReference type="PROSITE" id="PS52015"/>
    </source>
</evidence>
<sequence length="145" mass="16187">MKKLLIALLCFLPALLPAQNAPETPAETSASDVQSEWPQGEPFAAVEEMPQFPGGEKAMYEWLYAHLNYPESARERGVAGNVWIRLVVSETGKVKNAKVARGIDPECDAEALRTVRSMPDWIPGRQNGQKVPVYYTLRIVFMPSR</sequence>
<comment type="similarity">
    <text evidence="2">Belongs to the TonB family.</text>
</comment>
<dbReference type="GO" id="GO:0031992">
    <property type="term" value="F:energy transducer activity"/>
    <property type="evidence" value="ECO:0007669"/>
    <property type="project" value="TreeGrafter"/>
</dbReference>
<evidence type="ECO:0000256" key="1">
    <source>
        <dbReference type="ARBA" id="ARBA00004383"/>
    </source>
</evidence>
<feature type="chain" id="PRO_5038636748" evidence="10">
    <location>
        <begin position="21"/>
        <end position="145"/>
    </location>
</feature>
<dbReference type="GO" id="GO:0098797">
    <property type="term" value="C:plasma membrane protein complex"/>
    <property type="evidence" value="ECO:0007669"/>
    <property type="project" value="TreeGrafter"/>
</dbReference>
<dbReference type="PANTHER" id="PTHR33446">
    <property type="entry name" value="PROTEIN TONB-RELATED"/>
    <property type="match status" value="1"/>
</dbReference>
<keyword evidence="8" id="KW-1133">Transmembrane helix</keyword>
<evidence type="ECO:0000256" key="9">
    <source>
        <dbReference type="ARBA" id="ARBA00023136"/>
    </source>
</evidence>
<dbReference type="Pfam" id="PF03544">
    <property type="entry name" value="TonB_C"/>
    <property type="match status" value="1"/>
</dbReference>
<evidence type="ECO:0000256" key="3">
    <source>
        <dbReference type="ARBA" id="ARBA00022448"/>
    </source>
</evidence>
<dbReference type="InterPro" id="IPR006260">
    <property type="entry name" value="TonB/TolA_C"/>
</dbReference>
<keyword evidence="9" id="KW-0472">Membrane</keyword>
<evidence type="ECO:0000256" key="2">
    <source>
        <dbReference type="ARBA" id="ARBA00006555"/>
    </source>
</evidence>
<keyword evidence="3" id="KW-0813">Transport</keyword>
<evidence type="ECO:0000313" key="13">
    <source>
        <dbReference type="Proteomes" id="UP000824161"/>
    </source>
</evidence>
<keyword evidence="4" id="KW-1003">Cell membrane</keyword>
<evidence type="ECO:0000256" key="6">
    <source>
        <dbReference type="ARBA" id="ARBA00022692"/>
    </source>
</evidence>
<dbReference type="PANTHER" id="PTHR33446:SF2">
    <property type="entry name" value="PROTEIN TONB"/>
    <property type="match status" value="1"/>
</dbReference>
<keyword evidence="6" id="KW-0812">Transmembrane</keyword>